<feature type="domain" description="DUF4789" evidence="2">
    <location>
        <begin position="268"/>
        <end position="334"/>
    </location>
</feature>
<comment type="caution">
    <text evidence="3">The sequence shown here is derived from an EMBL/GenBank/DDBJ whole genome shotgun (WGS) entry which is preliminary data.</text>
</comment>
<dbReference type="EMBL" id="JARGEI010000010">
    <property type="protein sequence ID" value="KAJ8724814.1"/>
    <property type="molecule type" value="Genomic_DNA"/>
</dbReference>
<dbReference type="Proteomes" id="UP001231518">
    <property type="component" value="Chromosome 7"/>
</dbReference>
<feature type="domain" description="DUF4789" evidence="2">
    <location>
        <begin position="183"/>
        <end position="221"/>
    </location>
</feature>
<evidence type="ECO:0000256" key="1">
    <source>
        <dbReference type="SAM" id="SignalP"/>
    </source>
</evidence>
<gene>
    <name evidence="3" type="ORF">PYW07_015772</name>
</gene>
<protein>
    <recommendedName>
        <fullName evidence="2">DUF4789 domain-containing protein</fullName>
    </recommendedName>
</protein>
<feature type="signal peptide" evidence="1">
    <location>
        <begin position="1"/>
        <end position="16"/>
    </location>
</feature>
<dbReference type="PANTHER" id="PTHR21177:SF7">
    <property type="entry name" value="GH11627P"/>
    <property type="match status" value="1"/>
</dbReference>
<sequence length="435" mass="47526">MAAWVWLAALLCGSQAAVLPPPWADVKRNPCAALPRGWLMLYWPKDGKCYTIYKKGHPCADTQELSPGRWGGRTIAECKCPPGTAQLPHTNTCHKLFERGPCRPGEYFAPVEESFNKRGERQGMCVRPQQCADETLVYWPADGKCYYRNTQGPCYPGSVLDAGEDGIANCSGPCYPGSVLDAGEDGIANCLCVTSGPHYWSADGSCYPHYTRGPCEKGQLFLPGPKCGCESHLPHYHNETGSCYELDSLGPCPRGHIFSIAEVAPHGSRAECRCKSFHARAADGACYRLYTRGPCAHDEMIARGGRCTKVPCARGRLYVPERRRCYRPGTAEPCPVGEVVAFDFEARPAIDGLSHNGVCACGNGACSRREVEACTTRRGTAPYNGTCHILNTQGPCGQHSWLMRDSTNNIRCKCMPGKTPPDCEEDVRTEVEVKS</sequence>
<keyword evidence="1" id="KW-0732">Signal</keyword>
<dbReference type="InterPro" id="IPR031993">
    <property type="entry name" value="DUF4789"/>
</dbReference>
<evidence type="ECO:0000259" key="2">
    <source>
        <dbReference type="Pfam" id="PF16033"/>
    </source>
</evidence>
<dbReference type="PANTHER" id="PTHR21177">
    <property type="entry name" value="IP06524P-RELATED"/>
    <property type="match status" value="1"/>
</dbReference>
<reference evidence="3" key="1">
    <citation type="submission" date="2023-03" db="EMBL/GenBank/DDBJ databases">
        <title>Chromosome-level genomes of two armyworms, Mythimna separata and Mythimna loreyi, provide insights into the biosynthesis and reception of sex pheromones.</title>
        <authorList>
            <person name="Zhao H."/>
        </authorList>
    </citation>
    <scope>NUCLEOTIDE SEQUENCE</scope>
    <source>
        <strain evidence="3">BeijingLab</strain>
        <tissue evidence="3">Pupa</tissue>
    </source>
</reference>
<keyword evidence="4" id="KW-1185">Reference proteome</keyword>
<dbReference type="Pfam" id="PF16033">
    <property type="entry name" value="DUF4789"/>
    <property type="match status" value="2"/>
</dbReference>
<feature type="chain" id="PRO_5042116814" description="DUF4789 domain-containing protein" evidence="1">
    <location>
        <begin position="17"/>
        <end position="435"/>
    </location>
</feature>
<accession>A0AAD7YSG8</accession>
<evidence type="ECO:0000313" key="3">
    <source>
        <dbReference type="EMBL" id="KAJ8724814.1"/>
    </source>
</evidence>
<name>A0AAD7YSG8_MYTSE</name>
<dbReference type="AlphaFoldDB" id="A0AAD7YSG8"/>
<evidence type="ECO:0000313" key="4">
    <source>
        <dbReference type="Proteomes" id="UP001231518"/>
    </source>
</evidence>
<organism evidence="3 4">
    <name type="scientific">Mythimna separata</name>
    <name type="common">Oriental armyworm</name>
    <name type="synonym">Pseudaletia separata</name>
    <dbReference type="NCBI Taxonomy" id="271217"/>
    <lineage>
        <taxon>Eukaryota</taxon>
        <taxon>Metazoa</taxon>
        <taxon>Ecdysozoa</taxon>
        <taxon>Arthropoda</taxon>
        <taxon>Hexapoda</taxon>
        <taxon>Insecta</taxon>
        <taxon>Pterygota</taxon>
        <taxon>Neoptera</taxon>
        <taxon>Endopterygota</taxon>
        <taxon>Lepidoptera</taxon>
        <taxon>Glossata</taxon>
        <taxon>Ditrysia</taxon>
        <taxon>Noctuoidea</taxon>
        <taxon>Noctuidae</taxon>
        <taxon>Noctuinae</taxon>
        <taxon>Hadenini</taxon>
        <taxon>Mythimna</taxon>
    </lineage>
</organism>
<proteinExistence type="predicted"/>